<feature type="region of interest" description="Disordered" evidence="4">
    <location>
        <begin position="298"/>
        <end position="325"/>
    </location>
</feature>
<keyword evidence="1" id="KW-0433">Leucine-rich repeat</keyword>
<proteinExistence type="predicted"/>
<feature type="region of interest" description="Disordered" evidence="4">
    <location>
        <begin position="446"/>
        <end position="466"/>
    </location>
</feature>
<dbReference type="PANTHER" id="PTHR45973">
    <property type="entry name" value="PROTEIN PHOSPHATASE 1 REGULATORY SUBUNIT SDS22-RELATED"/>
    <property type="match status" value="1"/>
</dbReference>
<dbReference type="OrthoDB" id="1938863at2759"/>
<dbReference type="PANTHER" id="PTHR45973:SF35">
    <property type="entry name" value="LEUCINE-RICH REPEAT-CONTAINING PROTEIN 43"/>
    <property type="match status" value="1"/>
</dbReference>
<keyword evidence="3" id="KW-0175">Coiled coil</keyword>
<dbReference type="PROSITE" id="PS51450">
    <property type="entry name" value="LRR"/>
    <property type="match status" value="4"/>
</dbReference>
<feature type="region of interest" description="Disordered" evidence="4">
    <location>
        <begin position="684"/>
        <end position="704"/>
    </location>
</feature>
<dbReference type="OMA" id="RDQQDDH"/>
<feature type="coiled-coil region" evidence="3">
    <location>
        <begin position="358"/>
        <end position="385"/>
    </location>
</feature>
<accession>A0A1Y1HI20</accession>
<dbReference type="SMART" id="SM00365">
    <property type="entry name" value="LRR_SD22"/>
    <property type="match status" value="4"/>
</dbReference>
<dbReference type="InterPro" id="IPR003591">
    <property type="entry name" value="Leu-rich_rpt_typical-subtyp"/>
</dbReference>
<organism evidence="5 6">
    <name type="scientific">Klebsormidium nitens</name>
    <name type="common">Green alga</name>
    <name type="synonym">Ulothrix nitens</name>
    <dbReference type="NCBI Taxonomy" id="105231"/>
    <lineage>
        <taxon>Eukaryota</taxon>
        <taxon>Viridiplantae</taxon>
        <taxon>Streptophyta</taxon>
        <taxon>Klebsormidiophyceae</taxon>
        <taxon>Klebsormidiales</taxon>
        <taxon>Klebsormidiaceae</taxon>
        <taxon>Klebsormidium</taxon>
    </lineage>
</organism>
<dbReference type="InterPro" id="IPR025875">
    <property type="entry name" value="Leu-rich_rpt_4"/>
</dbReference>
<dbReference type="AlphaFoldDB" id="A0A1Y1HI20"/>
<dbReference type="SUPFAM" id="SSF52058">
    <property type="entry name" value="L domain-like"/>
    <property type="match status" value="1"/>
</dbReference>
<dbReference type="InterPro" id="IPR050576">
    <property type="entry name" value="Cilia_flagella_integrity"/>
</dbReference>
<dbReference type="STRING" id="105231.A0A1Y1HI20"/>
<evidence type="ECO:0000313" key="5">
    <source>
        <dbReference type="EMBL" id="GAQ78115.1"/>
    </source>
</evidence>
<feature type="compositionally biased region" description="Basic and acidic residues" evidence="4">
    <location>
        <begin position="388"/>
        <end position="401"/>
    </location>
</feature>
<feature type="coiled-coil region" evidence="3">
    <location>
        <begin position="795"/>
        <end position="882"/>
    </location>
</feature>
<feature type="compositionally biased region" description="Polar residues" evidence="4">
    <location>
        <begin position="220"/>
        <end position="233"/>
    </location>
</feature>
<name>A0A1Y1HI20_KLENI</name>
<dbReference type="EMBL" id="DF236957">
    <property type="protein sequence ID" value="GAQ78115.1"/>
    <property type="molecule type" value="Genomic_DNA"/>
</dbReference>
<feature type="compositionally biased region" description="Polar residues" evidence="4">
    <location>
        <begin position="312"/>
        <end position="325"/>
    </location>
</feature>
<feature type="coiled-coil region" evidence="3">
    <location>
        <begin position="984"/>
        <end position="1071"/>
    </location>
</feature>
<dbReference type="Pfam" id="PF12799">
    <property type="entry name" value="LRR_4"/>
    <property type="match status" value="2"/>
</dbReference>
<dbReference type="Gene3D" id="3.80.10.10">
    <property type="entry name" value="Ribonuclease Inhibitor"/>
    <property type="match status" value="2"/>
</dbReference>
<dbReference type="SMART" id="SM00369">
    <property type="entry name" value="LRR_TYP"/>
    <property type="match status" value="3"/>
</dbReference>
<feature type="compositionally biased region" description="Basic and acidic residues" evidence="4">
    <location>
        <begin position="939"/>
        <end position="948"/>
    </location>
</feature>
<dbReference type="InterPro" id="IPR032675">
    <property type="entry name" value="LRR_dom_sf"/>
</dbReference>
<feature type="region of interest" description="Disordered" evidence="4">
    <location>
        <begin position="564"/>
        <end position="585"/>
    </location>
</feature>
<sequence>MNEDVSELKGSVLDVRRENYGKRDHEIFSIHAYALGLESLHAIIDLPSFTNVQTLSLHNNNIAHIERLESLTNLTELNLSSNNLQTIEGLTRLFSLEILNLASNGIQKIEGLERLTALRRLVLSHNQIASLDGLSALHGPRYSLTSLDLRDNLVASLSEVWVLAGLPKLTTLVFSAGHQDNPVCHVANYRQAVTTAIPGLQSLDGVQIQPRRISAGLTANEPQETAASRQNVNRPVPGRPIHTQLGYNLNNQLPYWRGGDGTAPPGLPAQSERAASGAFTSTSFTPKIDHALQGFYRRQQQRGGPRQGEQALSHSPHQNNFRPLNNQTRNVFDDALGGQENIQGVVNAGGQEQGESFHTEEHRRAAEYEDRIRVLESRLLDLAQKVEKEGGEKERVAKKVSEGGSGAVDLDGRSVQERSWSLRQKEADFDSADQVAEEERISGWKKRKGGEEVAGGNAPPQHEARPRTLIHGHGGQEGKNKIVNTGTQRLLALVNERKTKKGAMGATETSKLRTVLLADEATQTSNTEDFRVSRLTREADALRKELDSVADELAKRDAADAKAKAVAAQEREERERASKEGAEKRAELEELVKKLTKESAEKQEAWAKKESDLQGTLLEAERRAEAKAHSLEVAQESLAALEAQAVSAKARAVSDAVQTLQKELSDVRTEKARVDADLAAAAASRKELEGELERGRREREGAQERARVAAAGAEEVRKKLQAVSAEAEASKVGEAAARDEARRMAAALALCHEDHQIAINHLKELHSQEVQNLVEREAAHARERAALESGHAQAKRQLEGRIRDLEDELRNALQDNAAEIQRLQGSLERAELEAAENRRSLRASLQKESQAEELVAELTEVVRRQKAKIEALQKEREEAEPRRGEVAALRRRVETLATRELELGELLSEKEGALAATDAALEKRTSENRELGAALAKAQESERRRGDEEGLLRQRLELAEDKVKIKDKMLDSQNASLAGSKGEIARLKTAVRETEDAAARAAAEWKERLRDEIEQGRALRAELEAQDATLAELEDKLEAERGAGKKAAAEAKELRAKLDEKDGVLRFVEQEVDRVKGLFESKKRALVGERDKASDRARVAEGALREALEAAEKEKGALRMELDELRSESVALRKASAASDATLAQVRSHCQQRVSEVEEEMRGLLRVMERQKAKSAVKVQQLSTFVEELQRSS</sequence>
<evidence type="ECO:0000256" key="2">
    <source>
        <dbReference type="ARBA" id="ARBA00022737"/>
    </source>
</evidence>
<feature type="compositionally biased region" description="Low complexity" evidence="4">
    <location>
        <begin position="298"/>
        <end position="310"/>
    </location>
</feature>
<gene>
    <name evidence="5" type="ORF">KFL_000080190</name>
</gene>
<keyword evidence="6" id="KW-1185">Reference proteome</keyword>
<evidence type="ECO:0000256" key="4">
    <source>
        <dbReference type="SAM" id="MobiDB-lite"/>
    </source>
</evidence>
<reference evidence="5 6" key="1">
    <citation type="journal article" date="2014" name="Nat. Commun.">
        <title>Klebsormidium flaccidum genome reveals primary factors for plant terrestrial adaptation.</title>
        <authorList>
            <person name="Hori K."/>
            <person name="Maruyama F."/>
            <person name="Fujisawa T."/>
            <person name="Togashi T."/>
            <person name="Yamamoto N."/>
            <person name="Seo M."/>
            <person name="Sato S."/>
            <person name="Yamada T."/>
            <person name="Mori H."/>
            <person name="Tajima N."/>
            <person name="Moriyama T."/>
            <person name="Ikeuchi M."/>
            <person name="Watanabe M."/>
            <person name="Wada H."/>
            <person name="Kobayashi K."/>
            <person name="Saito M."/>
            <person name="Masuda T."/>
            <person name="Sasaki-Sekimoto Y."/>
            <person name="Mashiguchi K."/>
            <person name="Awai K."/>
            <person name="Shimojima M."/>
            <person name="Masuda S."/>
            <person name="Iwai M."/>
            <person name="Nobusawa T."/>
            <person name="Narise T."/>
            <person name="Kondo S."/>
            <person name="Saito H."/>
            <person name="Sato R."/>
            <person name="Murakawa M."/>
            <person name="Ihara Y."/>
            <person name="Oshima-Yamada Y."/>
            <person name="Ohtaka K."/>
            <person name="Satoh M."/>
            <person name="Sonobe K."/>
            <person name="Ishii M."/>
            <person name="Ohtani R."/>
            <person name="Kanamori-Sato M."/>
            <person name="Honoki R."/>
            <person name="Miyazaki D."/>
            <person name="Mochizuki H."/>
            <person name="Umetsu J."/>
            <person name="Higashi K."/>
            <person name="Shibata D."/>
            <person name="Kamiya Y."/>
            <person name="Sato N."/>
            <person name="Nakamura Y."/>
            <person name="Tabata S."/>
            <person name="Ida S."/>
            <person name="Kurokawa K."/>
            <person name="Ohta H."/>
        </authorList>
    </citation>
    <scope>NUCLEOTIDE SEQUENCE [LARGE SCALE GENOMIC DNA]</scope>
    <source>
        <strain evidence="5 6">NIES-2285</strain>
    </source>
</reference>
<protein>
    <submittedName>
        <fullName evidence="5">Uncharacterized protein</fullName>
    </submittedName>
</protein>
<evidence type="ECO:0000256" key="1">
    <source>
        <dbReference type="ARBA" id="ARBA00022614"/>
    </source>
</evidence>
<keyword evidence="2" id="KW-0677">Repeat</keyword>
<evidence type="ECO:0000313" key="6">
    <source>
        <dbReference type="Proteomes" id="UP000054558"/>
    </source>
</evidence>
<feature type="region of interest" description="Disordered" evidence="4">
    <location>
        <begin position="923"/>
        <end position="948"/>
    </location>
</feature>
<evidence type="ECO:0000256" key="3">
    <source>
        <dbReference type="SAM" id="Coils"/>
    </source>
</evidence>
<feature type="region of interest" description="Disordered" evidence="4">
    <location>
        <begin position="388"/>
        <end position="413"/>
    </location>
</feature>
<dbReference type="InterPro" id="IPR001611">
    <property type="entry name" value="Leu-rich_rpt"/>
</dbReference>
<feature type="region of interest" description="Disordered" evidence="4">
    <location>
        <begin position="217"/>
        <end position="278"/>
    </location>
</feature>
<dbReference type="Proteomes" id="UP000054558">
    <property type="component" value="Unassembled WGS sequence"/>
</dbReference>